<evidence type="ECO:0000313" key="7">
    <source>
        <dbReference type="Proteomes" id="UP001239445"/>
    </source>
</evidence>
<dbReference type="AlphaFoldDB" id="A0AAJ0B0R1"/>
<comment type="caution">
    <text evidence="6">The sequence shown here is derived from an EMBL/GenBank/DDBJ whole genome shotgun (WGS) entry which is preliminary data.</text>
</comment>
<sequence>MAPSRESGDSRAKQETERCKYDAARLFKIEVSALTEFFGVCSKHFWITVRAMSREHDWPSVQKACTEAREKRTKTNEKWAPADLESAKMILEGKEEGRSGRKKEARTKGKEVARTSKKRVSNQGITDTQRDSESPCEEGRHDEEGLDVIWESGNDSQSESPGQATPIRATDGQPGPSCEKSFTVQLGDEQDSRISSVPDNQPEPRSDGADVADNPQSTDNSIITQEGNSFRLVDGDLETLQPGQWLNDTVVTGALHLLSAIDDRIVVIDSLALGSQQMRRQAISHDAKVFFPIYINGNHWILGVYKRRSGLVVYDSLPKPVYECEAAVWSKFSGFYSRFLKRNGYNPDRPKITITFPFCQKNSDDCGVYCIIAAFREAVALSIEPEDIDPALWRAILLCILGPATSHGTEVDTQTERFRLDAPLSELLDALFTQLNERRLANDQMLAAAECSLGILRRARQLVESRRDAVVEGDSAGVRVGDRVRNATLRFQRGFAYCEARAKSAEDIQQEIDSTLELLRSGRKRKRSLSADVRAHLRADTIID</sequence>
<evidence type="ECO:0000256" key="2">
    <source>
        <dbReference type="ARBA" id="ARBA00022670"/>
    </source>
</evidence>
<evidence type="ECO:0000259" key="5">
    <source>
        <dbReference type="PROSITE" id="PS50600"/>
    </source>
</evidence>
<dbReference type="Proteomes" id="UP001239445">
    <property type="component" value="Unassembled WGS sequence"/>
</dbReference>
<feature type="domain" description="Ubiquitin-like protease family profile" evidence="5">
    <location>
        <begin position="230"/>
        <end position="377"/>
    </location>
</feature>
<dbReference type="InterPro" id="IPR003653">
    <property type="entry name" value="Peptidase_C48_C"/>
</dbReference>
<feature type="compositionally biased region" description="Basic and acidic residues" evidence="4">
    <location>
        <begin position="68"/>
        <end position="77"/>
    </location>
</feature>
<gene>
    <name evidence="6" type="ORF">QBC47DRAFT_418928</name>
</gene>
<evidence type="ECO:0000313" key="6">
    <source>
        <dbReference type="EMBL" id="KAK1749462.1"/>
    </source>
</evidence>
<accession>A0AAJ0B0R1</accession>
<comment type="similarity">
    <text evidence="1">Belongs to the peptidase C48 family.</text>
</comment>
<reference evidence="6" key="1">
    <citation type="submission" date="2023-06" db="EMBL/GenBank/DDBJ databases">
        <title>Genome-scale phylogeny and comparative genomics of the fungal order Sordariales.</title>
        <authorList>
            <consortium name="Lawrence Berkeley National Laboratory"/>
            <person name="Hensen N."/>
            <person name="Bonometti L."/>
            <person name="Westerberg I."/>
            <person name="Brannstrom I.O."/>
            <person name="Guillou S."/>
            <person name="Cros-Aarteil S."/>
            <person name="Calhoun S."/>
            <person name="Haridas S."/>
            <person name="Kuo A."/>
            <person name="Mondo S."/>
            <person name="Pangilinan J."/>
            <person name="Riley R."/>
            <person name="Labutti K."/>
            <person name="Andreopoulos B."/>
            <person name="Lipzen A."/>
            <person name="Chen C."/>
            <person name="Yanf M."/>
            <person name="Daum C."/>
            <person name="Ng V."/>
            <person name="Clum A."/>
            <person name="Steindorff A."/>
            <person name="Ohm R."/>
            <person name="Martin F."/>
            <person name="Silar P."/>
            <person name="Natvig D."/>
            <person name="Lalanne C."/>
            <person name="Gautier V."/>
            <person name="Ament-Velasquez S.L."/>
            <person name="Kruys A."/>
            <person name="Hutchinson M.I."/>
            <person name="Powell A.J."/>
            <person name="Barry K."/>
            <person name="Miller A.N."/>
            <person name="Grigoriev I.V."/>
            <person name="Debuchy R."/>
            <person name="Gladieux P."/>
            <person name="Thoren M.H."/>
            <person name="Johannesson H."/>
        </authorList>
    </citation>
    <scope>NUCLEOTIDE SEQUENCE</scope>
    <source>
        <strain evidence="6">PSN4</strain>
    </source>
</reference>
<feature type="compositionally biased region" description="Polar residues" evidence="4">
    <location>
        <begin position="153"/>
        <end position="163"/>
    </location>
</feature>
<keyword evidence="2" id="KW-0645">Protease</keyword>
<proteinExistence type="inferred from homology"/>
<dbReference type="GO" id="GO:0019783">
    <property type="term" value="F:ubiquitin-like protein peptidase activity"/>
    <property type="evidence" value="ECO:0007669"/>
    <property type="project" value="UniProtKB-ARBA"/>
</dbReference>
<feature type="compositionally biased region" description="Polar residues" evidence="4">
    <location>
        <begin position="214"/>
        <end position="223"/>
    </location>
</feature>
<keyword evidence="7" id="KW-1185">Reference proteome</keyword>
<dbReference type="GO" id="GO:0006508">
    <property type="term" value="P:proteolysis"/>
    <property type="evidence" value="ECO:0007669"/>
    <property type="project" value="UniProtKB-KW"/>
</dbReference>
<dbReference type="PROSITE" id="PS50600">
    <property type="entry name" value="ULP_PROTEASE"/>
    <property type="match status" value="1"/>
</dbReference>
<dbReference type="Gene3D" id="3.40.395.10">
    <property type="entry name" value="Adenoviral Proteinase, Chain A"/>
    <property type="match status" value="1"/>
</dbReference>
<keyword evidence="3" id="KW-0378">Hydrolase</keyword>
<evidence type="ECO:0000256" key="1">
    <source>
        <dbReference type="ARBA" id="ARBA00005234"/>
    </source>
</evidence>
<evidence type="ECO:0000256" key="3">
    <source>
        <dbReference type="ARBA" id="ARBA00022801"/>
    </source>
</evidence>
<dbReference type="InterPro" id="IPR038765">
    <property type="entry name" value="Papain-like_cys_pep_sf"/>
</dbReference>
<feature type="region of interest" description="Disordered" evidence="4">
    <location>
        <begin position="68"/>
        <end position="223"/>
    </location>
</feature>
<dbReference type="EMBL" id="MU839858">
    <property type="protein sequence ID" value="KAK1749462.1"/>
    <property type="molecule type" value="Genomic_DNA"/>
</dbReference>
<organism evidence="6 7">
    <name type="scientific">Echria macrotheca</name>
    <dbReference type="NCBI Taxonomy" id="438768"/>
    <lineage>
        <taxon>Eukaryota</taxon>
        <taxon>Fungi</taxon>
        <taxon>Dikarya</taxon>
        <taxon>Ascomycota</taxon>
        <taxon>Pezizomycotina</taxon>
        <taxon>Sordariomycetes</taxon>
        <taxon>Sordariomycetidae</taxon>
        <taxon>Sordariales</taxon>
        <taxon>Schizotheciaceae</taxon>
        <taxon>Echria</taxon>
    </lineage>
</organism>
<name>A0AAJ0B0R1_9PEZI</name>
<dbReference type="Pfam" id="PF02902">
    <property type="entry name" value="Peptidase_C48"/>
    <property type="match status" value="1"/>
</dbReference>
<dbReference type="GO" id="GO:0008234">
    <property type="term" value="F:cysteine-type peptidase activity"/>
    <property type="evidence" value="ECO:0007669"/>
    <property type="project" value="InterPro"/>
</dbReference>
<evidence type="ECO:0000256" key="4">
    <source>
        <dbReference type="SAM" id="MobiDB-lite"/>
    </source>
</evidence>
<protein>
    <recommendedName>
        <fullName evidence="5">Ubiquitin-like protease family profile domain-containing protein</fullName>
    </recommendedName>
</protein>
<dbReference type="SUPFAM" id="SSF54001">
    <property type="entry name" value="Cysteine proteinases"/>
    <property type="match status" value="1"/>
</dbReference>
<feature type="compositionally biased region" description="Basic and acidic residues" evidence="4">
    <location>
        <begin position="128"/>
        <end position="143"/>
    </location>
</feature>